<dbReference type="SUPFAM" id="SSF51556">
    <property type="entry name" value="Metallo-dependent hydrolases"/>
    <property type="match status" value="1"/>
</dbReference>
<sequence>MVIALAVVSKKSNTPDSSPKPEKMSTWECVLHPGSQTPELDKAKCLLGSSPLVDGHNDFAMQFRAFAKNKVYSVDLYGDLQKEWNISHTDIPRLRQGIVGAQFWAIYVECYTQYKDAVRQSLDQLDVIRKFVNKYPDVFRFVTTAQGQCKEGAKNGITFTPYDASSIDTILLDGVCLYTVPSSSGWLT</sequence>
<keyword evidence="1" id="KW-0645">Protease</keyword>
<keyword evidence="1" id="KW-0472">Membrane</keyword>
<dbReference type="GO" id="GO:0046872">
    <property type="term" value="F:metal ion binding"/>
    <property type="evidence" value="ECO:0007669"/>
    <property type="project" value="UniProtKB-UniRule"/>
</dbReference>
<keyword evidence="1" id="KW-0224">Dipeptidase</keyword>
<dbReference type="InterPro" id="IPR008257">
    <property type="entry name" value="Pept_M19"/>
</dbReference>
<dbReference type="EC" id="3.4.13.19" evidence="1"/>
<reference evidence="2" key="2">
    <citation type="journal article" date="2021" name="Genome Biol. Evol.">
        <title>Developing a high-quality reference genome for a parasitic bivalve with doubly uniparental inheritance (Bivalvia: Unionida).</title>
        <authorList>
            <person name="Smith C.H."/>
        </authorList>
    </citation>
    <scope>NUCLEOTIDE SEQUENCE</scope>
    <source>
        <strain evidence="2">CHS0354</strain>
        <tissue evidence="2">Mantle</tissue>
    </source>
</reference>
<dbReference type="PROSITE" id="PS51365">
    <property type="entry name" value="RENAL_DIPEPTIDASE_2"/>
    <property type="match status" value="1"/>
</dbReference>
<keyword evidence="1" id="KW-0336">GPI-anchor</keyword>
<dbReference type="AlphaFoldDB" id="A0AAE0SN32"/>
<reference evidence="2" key="1">
    <citation type="journal article" date="2021" name="Genome Biol. Evol.">
        <title>A High-Quality Reference Genome for a Parasitic Bivalve with Doubly Uniparental Inheritance (Bivalvia: Unionida).</title>
        <authorList>
            <person name="Smith C.H."/>
        </authorList>
    </citation>
    <scope>NUCLEOTIDE SEQUENCE</scope>
    <source>
        <strain evidence="2">CHS0354</strain>
    </source>
</reference>
<organism evidence="2 3">
    <name type="scientific">Potamilus streckersoni</name>
    <dbReference type="NCBI Taxonomy" id="2493646"/>
    <lineage>
        <taxon>Eukaryota</taxon>
        <taxon>Metazoa</taxon>
        <taxon>Spiralia</taxon>
        <taxon>Lophotrochozoa</taxon>
        <taxon>Mollusca</taxon>
        <taxon>Bivalvia</taxon>
        <taxon>Autobranchia</taxon>
        <taxon>Heteroconchia</taxon>
        <taxon>Palaeoheterodonta</taxon>
        <taxon>Unionida</taxon>
        <taxon>Unionoidea</taxon>
        <taxon>Unionidae</taxon>
        <taxon>Ambleminae</taxon>
        <taxon>Lampsilini</taxon>
        <taxon>Potamilus</taxon>
    </lineage>
</organism>
<keyword evidence="1" id="KW-0325">Glycoprotein</keyword>
<comment type="caution">
    <text evidence="2">The sequence shown here is derived from an EMBL/GenBank/DDBJ whole genome shotgun (WGS) entry which is preliminary data.</text>
</comment>
<dbReference type="PANTHER" id="PTHR10443:SF12">
    <property type="entry name" value="DIPEPTIDASE"/>
    <property type="match status" value="1"/>
</dbReference>
<keyword evidence="1" id="KW-0378">Hydrolase</keyword>
<dbReference type="PANTHER" id="PTHR10443">
    <property type="entry name" value="MICROSOMAL DIPEPTIDASE"/>
    <property type="match status" value="1"/>
</dbReference>
<dbReference type="GO" id="GO:0070573">
    <property type="term" value="F:metallodipeptidase activity"/>
    <property type="evidence" value="ECO:0007669"/>
    <property type="project" value="InterPro"/>
</dbReference>
<keyword evidence="1" id="KW-0449">Lipoprotein</keyword>
<evidence type="ECO:0000313" key="3">
    <source>
        <dbReference type="Proteomes" id="UP001195483"/>
    </source>
</evidence>
<evidence type="ECO:0000313" key="2">
    <source>
        <dbReference type="EMBL" id="KAK3594954.1"/>
    </source>
</evidence>
<proteinExistence type="inferred from homology"/>
<keyword evidence="1" id="KW-0479">Metal-binding</keyword>
<comment type="cofactor">
    <cofactor evidence="1">
        <name>Zn(2+)</name>
        <dbReference type="ChEBI" id="CHEBI:29105"/>
    </cofactor>
</comment>
<dbReference type="Proteomes" id="UP001195483">
    <property type="component" value="Unassembled WGS sequence"/>
</dbReference>
<dbReference type="GO" id="GO:0006508">
    <property type="term" value="P:proteolysis"/>
    <property type="evidence" value="ECO:0007669"/>
    <property type="project" value="UniProtKB-KW"/>
</dbReference>
<evidence type="ECO:0000256" key="1">
    <source>
        <dbReference type="RuleBase" id="RU341113"/>
    </source>
</evidence>
<gene>
    <name evidence="2" type="ORF">CHS0354_009342</name>
</gene>
<accession>A0AAE0SN32</accession>
<keyword evidence="1" id="KW-0482">Metalloprotease</keyword>
<comment type="subcellular location">
    <subcellularLocation>
        <location evidence="1">Membrane</location>
        <topology evidence="1">Lipid-anchor</topology>
        <topology evidence="1">GPI-anchor</topology>
    </subcellularLocation>
</comment>
<keyword evidence="3" id="KW-1185">Reference proteome</keyword>
<keyword evidence="1" id="KW-0862">Zinc</keyword>
<protein>
    <recommendedName>
        <fullName evidence="1">Dipeptidase</fullName>
        <ecNumber evidence="1">3.4.13.19</ecNumber>
    </recommendedName>
</protein>
<keyword evidence="1" id="KW-1015">Disulfide bond</keyword>
<dbReference type="Gene3D" id="3.20.20.140">
    <property type="entry name" value="Metal-dependent hydrolases"/>
    <property type="match status" value="1"/>
</dbReference>
<comment type="similarity">
    <text evidence="1">Belongs to the metallo-dependent hydrolases superfamily. Peptidase M19 family.</text>
</comment>
<dbReference type="Pfam" id="PF01244">
    <property type="entry name" value="Peptidase_M19"/>
    <property type="match status" value="1"/>
</dbReference>
<comment type="catalytic activity">
    <reaction evidence="1">
        <text>an L-aminoacyl-L-amino acid + H2O = 2 an L-alpha-amino acid</text>
        <dbReference type="Rhea" id="RHEA:48940"/>
        <dbReference type="ChEBI" id="CHEBI:15377"/>
        <dbReference type="ChEBI" id="CHEBI:59869"/>
        <dbReference type="ChEBI" id="CHEBI:77460"/>
        <dbReference type="EC" id="3.4.13.19"/>
    </reaction>
</comment>
<name>A0AAE0SN32_9BIVA</name>
<dbReference type="GO" id="GO:0098552">
    <property type="term" value="C:side of membrane"/>
    <property type="evidence" value="ECO:0007669"/>
    <property type="project" value="UniProtKB-KW"/>
</dbReference>
<reference evidence="2" key="3">
    <citation type="submission" date="2023-05" db="EMBL/GenBank/DDBJ databases">
        <authorList>
            <person name="Smith C.H."/>
        </authorList>
    </citation>
    <scope>NUCLEOTIDE SEQUENCE</scope>
    <source>
        <strain evidence="2">CHS0354</strain>
        <tissue evidence="2">Mantle</tissue>
    </source>
</reference>
<dbReference type="InterPro" id="IPR032466">
    <property type="entry name" value="Metal_Hydrolase"/>
</dbReference>
<comment type="subunit">
    <text evidence="1">Homodimer; disulfide-linked.</text>
</comment>
<dbReference type="EMBL" id="JAEAOA010000605">
    <property type="protein sequence ID" value="KAK3594954.1"/>
    <property type="molecule type" value="Genomic_DNA"/>
</dbReference>